<evidence type="ECO:0000313" key="2">
    <source>
        <dbReference type="Proteomes" id="UP000268014"/>
    </source>
</evidence>
<dbReference type="Proteomes" id="UP000268014">
    <property type="component" value="Unassembled WGS sequence"/>
</dbReference>
<accession>A0A0N4X5B1</accession>
<reference evidence="1 2" key="2">
    <citation type="submission" date="2018-11" db="EMBL/GenBank/DDBJ databases">
        <authorList>
            <consortium name="Pathogen Informatics"/>
        </authorList>
    </citation>
    <scope>NUCLEOTIDE SEQUENCE [LARGE SCALE GENOMIC DNA]</scope>
    <source>
        <strain evidence="1 2">MHpl1</strain>
    </source>
</reference>
<dbReference type="GO" id="GO:0003676">
    <property type="term" value="F:nucleic acid binding"/>
    <property type="evidence" value="ECO:0007669"/>
    <property type="project" value="InterPro"/>
</dbReference>
<dbReference type="Gene3D" id="3.30.420.10">
    <property type="entry name" value="Ribonuclease H-like superfamily/Ribonuclease H"/>
    <property type="match status" value="1"/>
</dbReference>
<evidence type="ECO:0000313" key="1">
    <source>
        <dbReference type="EMBL" id="VDO77879.1"/>
    </source>
</evidence>
<gene>
    <name evidence="1" type="ORF">HPLM_LOCUS19545</name>
</gene>
<dbReference type="EMBL" id="UZAF01021400">
    <property type="protein sequence ID" value="VDO77879.1"/>
    <property type="molecule type" value="Genomic_DNA"/>
</dbReference>
<dbReference type="OrthoDB" id="8028980at2759"/>
<evidence type="ECO:0000313" key="3">
    <source>
        <dbReference type="WBParaSite" id="HPLM_0001955301-mRNA-1"/>
    </source>
</evidence>
<proteinExistence type="predicted"/>
<dbReference type="WBParaSite" id="HPLM_0001955301-mRNA-1">
    <property type="protein sequence ID" value="HPLM_0001955301-mRNA-1"/>
    <property type="gene ID" value="HPLM_0001955301"/>
</dbReference>
<protein>
    <submittedName>
        <fullName evidence="3">Transposase</fullName>
    </submittedName>
</protein>
<keyword evidence="2" id="KW-1185">Reference proteome</keyword>
<dbReference type="Pfam" id="PF01359">
    <property type="entry name" value="Transposase_1"/>
    <property type="match status" value="1"/>
</dbReference>
<dbReference type="AlphaFoldDB" id="A0A0N4X5B1"/>
<dbReference type="InterPro" id="IPR001888">
    <property type="entry name" value="Transposase_1"/>
</dbReference>
<name>A0A0N4X5B1_HAEPC</name>
<organism evidence="3">
    <name type="scientific">Haemonchus placei</name>
    <name type="common">Barber's pole worm</name>
    <dbReference type="NCBI Taxonomy" id="6290"/>
    <lineage>
        <taxon>Eukaryota</taxon>
        <taxon>Metazoa</taxon>
        <taxon>Ecdysozoa</taxon>
        <taxon>Nematoda</taxon>
        <taxon>Chromadorea</taxon>
        <taxon>Rhabditida</taxon>
        <taxon>Rhabditina</taxon>
        <taxon>Rhabditomorpha</taxon>
        <taxon>Strongyloidea</taxon>
        <taxon>Trichostrongylidae</taxon>
        <taxon>Haemonchus</taxon>
    </lineage>
</organism>
<dbReference type="InterPro" id="IPR036397">
    <property type="entry name" value="RNaseH_sf"/>
</dbReference>
<sequence>MLCIRWDQKGIVYYELLIPDESVTADRYERQLDKLSNALTQKRPLIASKHHKRHASGMRKKCGNGWMTGLPQKMKTFLNAESTSYEKDGKIL</sequence>
<reference evidence="3" key="1">
    <citation type="submission" date="2017-02" db="UniProtKB">
        <authorList>
            <consortium name="WormBaseParasite"/>
        </authorList>
    </citation>
    <scope>IDENTIFICATION</scope>
</reference>